<reference evidence="1 2" key="1">
    <citation type="submission" date="2021-03" db="EMBL/GenBank/DDBJ databases">
        <title>Isolation and description of Capnocytophaga bilenii sp. nov., a novel Capnocytophaga species, isolated from a gingivitis subject.</title>
        <authorList>
            <person name="Antezack A."/>
            <person name="Monnet-Corti V."/>
            <person name="La Scola B."/>
        </authorList>
    </citation>
    <scope>NUCLEOTIDE SEQUENCE [LARGE SCALE GENOMIC DNA]</scope>
    <source>
        <strain evidence="1 2">Marseille-Q4570</strain>
    </source>
</reference>
<dbReference type="InterPro" id="IPR036278">
    <property type="entry name" value="Sialidase_sf"/>
</dbReference>
<evidence type="ECO:0000313" key="2">
    <source>
        <dbReference type="Proteomes" id="UP000681610"/>
    </source>
</evidence>
<proteinExistence type="predicted"/>
<comment type="caution">
    <text evidence="1">The sequence shown here is derived from an EMBL/GenBank/DDBJ whole genome shotgun (WGS) entry which is preliminary data.</text>
</comment>
<dbReference type="Proteomes" id="UP000681610">
    <property type="component" value="Unassembled WGS sequence"/>
</dbReference>
<dbReference type="SUPFAM" id="SSF50939">
    <property type="entry name" value="Sialidases"/>
    <property type="match status" value="1"/>
</dbReference>
<name>A0ABS3PZG3_9FLAO</name>
<sequence length="364" mass="42767">MKYFLILLILTSCNMGNDNIKWIAEFDFTDIYKKKIDGFNPGSSIELERAGFANDNTVILAGLKKMKGFDPQDPSAERAVVFISKDLGKSYKEILLDDAYAIKAIFPKNDYTLIYTKGYIEEVRIAHLYLLNNRSLKIDYQRDFIDKIGDIFMDCFDGKYIHYAKLKDKAMGRLVINLFDEKEVYKTPEDQAYYPFRGNGNVIYLDRDKEIGKGNTLMLLDLKTQKKSVYKKFNDSYSWIEPNYQFFNESSFIVSFRYTNKAKKEYIAEYYDLEENKLFEVAHNTEDEYRRMYHYGDFICNYRSLGGIKFSFDRGKTWQTHSTPGFRILNKRIGFYKDKYIVAEGIFSGKGPRIMIGEFQRAEK</sequence>
<gene>
    <name evidence="1" type="ORF">J4N46_09950</name>
</gene>
<accession>A0ABS3PZG3</accession>
<organism evidence="1 2">
    <name type="scientific">Capnocytophaga bilenii</name>
    <dbReference type="NCBI Taxonomy" id="2819369"/>
    <lineage>
        <taxon>Bacteria</taxon>
        <taxon>Pseudomonadati</taxon>
        <taxon>Bacteroidota</taxon>
        <taxon>Flavobacteriia</taxon>
        <taxon>Flavobacteriales</taxon>
        <taxon>Flavobacteriaceae</taxon>
        <taxon>Capnocytophaga</taxon>
    </lineage>
</organism>
<evidence type="ECO:0000313" key="1">
    <source>
        <dbReference type="EMBL" id="MBO1884726.1"/>
    </source>
</evidence>
<protein>
    <recommendedName>
        <fullName evidence="3">Exo-alpha-sialidase</fullName>
    </recommendedName>
</protein>
<dbReference type="EMBL" id="JAGDYP010000008">
    <property type="protein sequence ID" value="MBO1884726.1"/>
    <property type="molecule type" value="Genomic_DNA"/>
</dbReference>
<evidence type="ECO:0008006" key="3">
    <source>
        <dbReference type="Google" id="ProtNLM"/>
    </source>
</evidence>
<dbReference type="RefSeq" id="WP_208059162.1">
    <property type="nucleotide sequence ID" value="NZ_JAGDYP010000008.1"/>
</dbReference>
<keyword evidence="2" id="KW-1185">Reference proteome</keyword>